<organism evidence="2 3">
    <name type="scientific">Tomitella cavernea</name>
    <dbReference type="NCBI Taxonomy" id="1387982"/>
    <lineage>
        <taxon>Bacteria</taxon>
        <taxon>Bacillati</taxon>
        <taxon>Actinomycetota</taxon>
        <taxon>Actinomycetes</taxon>
        <taxon>Mycobacteriales</taxon>
        <taxon>Tomitella</taxon>
    </lineage>
</organism>
<dbReference type="RefSeq" id="WP_345603221.1">
    <property type="nucleotide sequence ID" value="NZ_BAABKQ010000002.1"/>
</dbReference>
<evidence type="ECO:0008006" key="4">
    <source>
        <dbReference type="Google" id="ProtNLM"/>
    </source>
</evidence>
<dbReference type="EMBL" id="BAABKQ010000002">
    <property type="protein sequence ID" value="GAA4825711.1"/>
    <property type="molecule type" value="Genomic_DNA"/>
</dbReference>
<dbReference type="InterPro" id="IPR023365">
    <property type="entry name" value="Sortase_dom-sf"/>
</dbReference>
<dbReference type="Gene3D" id="2.40.260.10">
    <property type="entry name" value="Sortase"/>
    <property type="match status" value="1"/>
</dbReference>
<gene>
    <name evidence="2" type="ORF">GCM10023353_38540</name>
</gene>
<dbReference type="InterPro" id="IPR005754">
    <property type="entry name" value="Sortase"/>
</dbReference>
<comment type="caution">
    <text evidence="2">The sequence shown here is derived from an EMBL/GenBank/DDBJ whole genome shotgun (WGS) entry which is preliminary data.</text>
</comment>
<dbReference type="InterPro" id="IPR042001">
    <property type="entry name" value="Sortase_F"/>
</dbReference>
<dbReference type="Proteomes" id="UP001500839">
    <property type="component" value="Unassembled WGS sequence"/>
</dbReference>
<protein>
    <recommendedName>
        <fullName evidence="4">Class F sortase</fullName>
    </recommendedName>
</protein>
<dbReference type="NCBIfam" id="NF033748">
    <property type="entry name" value="class_F_sortase"/>
    <property type="match status" value="1"/>
</dbReference>
<dbReference type="Pfam" id="PF04203">
    <property type="entry name" value="Sortase"/>
    <property type="match status" value="1"/>
</dbReference>
<evidence type="ECO:0000313" key="2">
    <source>
        <dbReference type="EMBL" id="GAA4825711.1"/>
    </source>
</evidence>
<evidence type="ECO:0000313" key="3">
    <source>
        <dbReference type="Proteomes" id="UP001500839"/>
    </source>
</evidence>
<accession>A0ABP9D631</accession>
<name>A0ABP9D631_9ACTN</name>
<keyword evidence="3" id="KW-1185">Reference proteome</keyword>
<keyword evidence="1" id="KW-0378">Hydrolase</keyword>
<reference evidence="3" key="1">
    <citation type="journal article" date="2019" name="Int. J. Syst. Evol. Microbiol.">
        <title>The Global Catalogue of Microorganisms (GCM) 10K type strain sequencing project: providing services to taxonomists for standard genome sequencing and annotation.</title>
        <authorList>
            <consortium name="The Broad Institute Genomics Platform"/>
            <consortium name="The Broad Institute Genome Sequencing Center for Infectious Disease"/>
            <person name="Wu L."/>
            <person name="Ma J."/>
        </authorList>
    </citation>
    <scope>NUCLEOTIDE SEQUENCE [LARGE SCALE GENOMIC DNA]</scope>
    <source>
        <strain evidence="3">JCM 18542</strain>
    </source>
</reference>
<dbReference type="CDD" id="cd05829">
    <property type="entry name" value="Sortase_F"/>
    <property type="match status" value="1"/>
</dbReference>
<evidence type="ECO:0000256" key="1">
    <source>
        <dbReference type="ARBA" id="ARBA00022801"/>
    </source>
</evidence>
<dbReference type="SUPFAM" id="SSF63817">
    <property type="entry name" value="Sortase"/>
    <property type="match status" value="1"/>
</dbReference>
<proteinExistence type="predicted"/>
<sequence length="160" mass="16852">MLPHSVPTRIDIPAIDVHHTLITLGQNPDGSVQVPSLDDVAVPGWARFSPTPGEQGPAVIVGHVDSAEHGAGVFFRLGDLRPGDTFTVGRADGTVAEFTITGVDRYAKDAFPTLAVYGNTRQAEARLITCGGSFNPDTGNYTDNIVAYARLTGSRPAPTP</sequence>